<organism evidence="1 3">
    <name type="scientific">Trichinella pseudospiralis</name>
    <name type="common">Parasitic roundworm</name>
    <dbReference type="NCBI Taxonomy" id="6337"/>
    <lineage>
        <taxon>Eukaryota</taxon>
        <taxon>Metazoa</taxon>
        <taxon>Ecdysozoa</taxon>
        <taxon>Nematoda</taxon>
        <taxon>Enoplea</taxon>
        <taxon>Dorylaimia</taxon>
        <taxon>Trichinellida</taxon>
        <taxon>Trichinellidae</taxon>
        <taxon>Trichinella</taxon>
    </lineage>
</organism>
<gene>
    <name evidence="1" type="ORF">T4A_5684</name>
    <name evidence="2" type="ORF">T4C_9845</name>
</gene>
<dbReference type="EMBL" id="JYDV01000003">
    <property type="protein sequence ID" value="KRZ45252.1"/>
    <property type="molecule type" value="Genomic_DNA"/>
</dbReference>
<comment type="caution">
    <text evidence="1">The sequence shown here is derived from an EMBL/GenBank/DDBJ whole genome shotgun (WGS) entry which is preliminary data.</text>
</comment>
<evidence type="ECO:0000313" key="2">
    <source>
        <dbReference type="EMBL" id="KRZ45252.1"/>
    </source>
</evidence>
<evidence type="ECO:0000313" key="1">
    <source>
        <dbReference type="EMBL" id="KRY76702.1"/>
    </source>
</evidence>
<sequence>MSDGAKLTYLRGSLTGDALGVIASLSTTNAAVQNLKERFDQPFFAVRKLALDLLNINTSGWTTRELCDHMNRNIYPLEALEKHLLTAEDELLKADKKMRSDLSAFQLSIWDQADGRVAEFYYYHYQKGIPGNSTSATNSNTQRGGSPEGCRRAAMFLNASVADSCPICKGSHKTSLDIKEKGVASAEEGREKRGVVPHLPVTQQEGFLSKGRQKSEGGEPEPLRVNFVSFNDRRSMTDFDRSSIVKSDGTRLQAVQVIAHGNRGKRMIVNCLFDTAAERCDGRTWIERQDALNCGAWLWQLSPLAAEPQHPKKALTVETLCDNIVRSKISTRARQHLCDLGLPEEESDEEFPVTLSSVSTNMPWLGDLGTTAPAPQTSGVRWSSLRTWKERADLTKVLGAGGNWD</sequence>
<dbReference type="Proteomes" id="UP000054632">
    <property type="component" value="Unassembled WGS sequence"/>
</dbReference>
<dbReference type="Proteomes" id="UP000054826">
    <property type="component" value="Unassembled WGS sequence"/>
</dbReference>
<evidence type="ECO:0000313" key="4">
    <source>
        <dbReference type="Proteomes" id="UP000054826"/>
    </source>
</evidence>
<dbReference type="AlphaFoldDB" id="A0A0V1ESC9"/>
<dbReference type="EMBL" id="JYDR01000010">
    <property type="protein sequence ID" value="KRY76702.1"/>
    <property type="molecule type" value="Genomic_DNA"/>
</dbReference>
<name>A0A0V1ESC9_TRIPS</name>
<evidence type="ECO:0000313" key="3">
    <source>
        <dbReference type="Proteomes" id="UP000054632"/>
    </source>
</evidence>
<reference evidence="3 4" key="1">
    <citation type="submission" date="2015-01" db="EMBL/GenBank/DDBJ databases">
        <title>Evolution of Trichinella species and genotypes.</title>
        <authorList>
            <person name="Korhonen P.K."/>
            <person name="Edoardo P."/>
            <person name="Giuseppe L.R."/>
            <person name="Gasser R.B."/>
        </authorList>
    </citation>
    <scope>NUCLEOTIDE SEQUENCE [LARGE SCALE GENOMIC DNA]</scope>
    <source>
        <strain evidence="1">ISS13</strain>
        <strain evidence="2">ISS176</strain>
    </source>
</reference>
<protein>
    <submittedName>
        <fullName evidence="1">Uncharacterized protein</fullName>
    </submittedName>
</protein>
<proteinExistence type="predicted"/>
<accession>A0A0V1ESC9</accession>